<feature type="transmembrane region" description="Helical" evidence="11">
    <location>
        <begin position="546"/>
        <end position="568"/>
    </location>
</feature>
<evidence type="ECO:0000256" key="6">
    <source>
        <dbReference type="ARBA" id="ARBA00022982"/>
    </source>
</evidence>
<proteinExistence type="inferred from homology"/>
<keyword evidence="10" id="KW-0325">Glycoprotein</keyword>
<feature type="signal peptide" evidence="12">
    <location>
        <begin position="1"/>
        <end position="21"/>
    </location>
</feature>
<dbReference type="PROSITE" id="PS51019">
    <property type="entry name" value="REELIN"/>
    <property type="match status" value="2"/>
</dbReference>
<dbReference type="PANTHER" id="PTHR45828:SF33">
    <property type="entry name" value="DOMON DOMAIN-CONTAINING PROTEIN"/>
    <property type="match status" value="1"/>
</dbReference>
<feature type="transmembrane region" description="Helical" evidence="11">
    <location>
        <begin position="1195"/>
        <end position="1216"/>
    </location>
</feature>
<evidence type="ECO:0000259" key="13">
    <source>
        <dbReference type="PROSITE" id="PS50836"/>
    </source>
</evidence>
<dbReference type="eggNOG" id="KOG4293">
    <property type="taxonomic scope" value="Eukaryota"/>
</dbReference>
<feature type="domain" description="Reelin" evidence="15">
    <location>
        <begin position="601"/>
        <end position="765"/>
    </location>
</feature>
<evidence type="ECO:0000256" key="4">
    <source>
        <dbReference type="ARBA" id="ARBA00022448"/>
    </source>
</evidence>
<dbReference type="InterPro" id="IPR042307">
    <property type="entry name" value="Reeler_sf"/>
</dbReference>
<organism evidence="16 17">
    <name type="scientific">Strigamia maritima</name>
    <name type="common">European centipede</name>
    <name type="synonym">Geophilus maritimus</name>
    <dbReference type="NCBI Taxonomy" id="126957"/>
    <lineage>
        <taxon>Eukaryota</taxon>
        <taxon>Metazoa</taxon>
        <taxon>Ecdysozoa</taxon>
        <taxon>Arthropoda</taxon>
        <taxon>Myriapoda</taxon>
        <taxon>Chilopoda</taxon>
        <taxon>Pleurostigmophora</taxon>
        <taxon>Geophilomorpha</taxon>
        <taxon>Linotaeniidae</taxon>
        <taxon>Strigamia</taxon>
    </lineage>
</organism>
<feature type="transmembrane region" description="Helical" evidence="11">
    <location>
        <begin position="449"/>
        <end position="470"/>
    </location>
</feature>
<feature type="domain" description="Cytochrome b561" evidence="14">
    <location>
        <begin position="306"/>
        <end position="507"/>
    </location>
</feature>
<name>T1JGZ2_STRMM</name>
<evidence type="ECO:0000259" key="14">
    <source>
        <dbReference type="PROSITE" id="PS50939"/>
    </source>
</evidence>
<feature type="transmembrane region" description="Helical" evidence="11">
    <location>
        <begin position="345"/>
        <end position="364"/>
    </location>
</feature>
<dbReference type="SMART" id="SM00664">
    <property type="entry name" value="DoH"/>
    <property type="match status" value="2"/>
</dbReference>
<keyword evidence="5 11" id="KW-0812">Transmembrane</keyword>
<dbReference type="EMBL" id="JH432213">
    <property type="status" value="NOT_ANNOTATED_CDS"/>
    <property type="molecule type" value="Genomic_DNA"/>
</dbReference>
<protein>
    <recommendedName>
        <fullName evidence="18">Ferric-chelate reductase 1</fullName>
    </recommendedName>
</protein>
<evidence type="ECO:0000256" key="9">
    <source>
        <dbReference type="ARBA" id="ARBA00023136"/>
    </source>
</evidence>
<evidence type="ECO:0000256" key="12">
    <source>
        <dbReference type="SAM" id="SignalP"/>
    </source>
</evidence>
<keyword evidence="8" id="KW-0408">Iron</keyword>
<keyword evidence="17" id="KW-1185">Reference proteome</keyword>
<evidence type="ECO:0000313" key="16">
    <source>
        <dbReference type="EnsemblMetazoa" id="SMAR013119-PA"/>
    </source>
</evidence>
<evidence type="ECO:0000256" key="11">
    <source>
        <dbReference type="SAM" id="Phobius"/>
    </source>
</evidence>
<evidence type="ECO:0000256" key="5">
    <source>
        <dbReference type="ARBA" id="ARBA00022692"/>
    </source>
</evidence>
<feature type="transmembrane region" description="Helical" evidence="11">
    <location>
        <begin position="1097"/>
        <end position="1119"/>
    </location>
</feature>
<feature type="chain" id="PRO_5004590502" description="Ferric-chelate reductase 1" evidence="12">
    <location>
        <begin position="22"/>
        <end position="1226"/>
    </location>
</feature>
<dbReference type="SMART" id="SM00665">
    <property type="entry name" value="B561"/>
    <property type="match status" value="2"/>
</dbReference>
<reference evidence="17" key="1">
    <citation type="submission" date="2011-05" db="EMBL/GenBank/DDBJ databases">
        <authorList>
            <person name="Richards S.R."/>
            <person name="Qu J."/>
            <person name="Jiang H."/>
            <person name="Jhangiani S.N."/>
            <person name="Agravi P."/>
            <person name="Goodspeed R."/>
            <person name="Gross S."/>
            <person name="Mandapat C."/>
            <person name="Jackson L."/>
            <person name="Mathew T."/>
            <person name="Pu L."/>
            <person name="Thornton R."/>
            <person name="Saada N."/>
            <person name="Wilczek-Boney K.B."/>
            <person name="Lee S."/>
            <person name="Kovar C."/>
            <person name="Wu Y."/>
            <person name="Scherer S.E."/>
            <person name="Worley K.C."/>
            <person name="Muzny D.M."/>
            <person name="Gibbs R."/>
        </authorList>
    </citation>
    <scope>NUCLEOTIDE SEQUENCE</scope>
    <source>
        <strain evidence="17">Brora</strain>
    </source>
</reference>
<evidence type="ECO:0000256" key="8">
    <source>
        <dbReference type="ARBA" id="ARBA00023004"/>
    </source>
</evidence>
<dbReference type="Proteomes" id="UP000014500">
    <property type="component" value="Unassembled WGS sequence"/>
</dbReference>
<feature type="transmembrane region" description="Helical" evidence="11">
    <location>
        <begin position="1033"/>
        <end position="1055"/>
    </location>
</feature>
<feature type="transmembrane region" description="Helical" evidence="11">
    <location>
        <begin position="417"/>
        <end position="437"/>
    </location>
</feature>
<dbReference type="PhylomeDB" id="T1JGZ2"/>
<evidence type="ECO:0000256" key="2">
    <source>
        <dbReference type="ARBA" id="ARBA00004141"/>
    </source>
</evidence>
<keyword evidence="6" id="KW-0249">Electron transport</keyword>
<evidence type="ECO:0000259" key="15">
    <source>
        <dbReference type="PROSITE" id="PS51019"/>
    </source>
</evidence>
<dbReference type="PROSITE" id="PS50939">
    <property type="entry name" value="CYTOCHROME_B561"/>
    <property type="match status" value="2"/>
</dbReference>
<dbReference type="InterPro" id="IPR005018">
    <property type="entry name" value="DOMON_domain"/>
</dbReference>
<feature type="transmembrane region" description="Helical" evidence="11">
    <location>
        <begin position="1067"/>
        <end position="1085"/>
    </location>
</feature>
<feature type="domain" description="Cytochrome b561" evidence="14">
    <location>
        <begin position="954"/>
        <end position="1155"/>
    </location>
</feature>
<comment type="subcellular location">
    <subcellularLocation>
        <location evidence="2">Membrane</location>
        <topology evidence="2">Multi-pass membrane protein</topology>
    </subcellularLocation>
</comment>
<dbReference type="STRING" id="126957.T1JGZ2"/>
<dbReference type="HOGENOM" id="CLU_273767_0_0_1"/>
<dbReference type="PANTHER" id="PTHR45828">
    <property type="entry name" value="CYTOCHROME B561/FERRIC REDUCTASE TRANSMEMBRANE"/>
    <property type="match status" value="1"/>
</dbReference>
<dbReference type="CDD" id="cd08760">
    <property type="entry name" value="Cyt_b561_FRRS1_like"/>
    <property type="match status" value="2"/>
</dbReference>
<evidence type="ECO:0000256" key="3">
    <source>
        <dbReference type="ARBA" id="ARBA00009195"/>
    </source>
</evidence>
<dbReference type="AlphaFoldDB" id="T1JGZ2"/>
<dbReference type="InterPro" id="IPR006593">
    <property type="entry name" value="Cyt_b561/ferric_Rdtase_TM"/>
</dbReference>
<dbReference type="InterPro" id="IPR002861">
    <property type="entry name" value="Reeler_dom"/>
</dbReference>
<feature type="domain" description="Reelin" evidence="15">
    <location>
        <begin position="8"/>
        <end position="178"/>
    </location>
</feature>
<dbReference type="GO" id="GO:0016020">
    <property type="term" value="C:membrane"/>
    <property type="evidence" value="ECO:0007669"/>
    <property type="project" value="UniProtKB-SubCell"/>
</dbReference>
<dbReference type="EnsemblMetazoa" id="SMAR013119-RA">
    <property type="protein sequence ID" value="SMAR013119-PA"/>
    <property type="gene ID" value="SMAR013119"/>
</dbReference>
<dbReference type="Pfam" id="PF03351">
    <property type="entry name" value="DOMON"/>
    <property type="match status" value="1"/>
</dbReference>
<keyword evidence="4" id="KW-0813">Transport</keyword>
<evidence type="ECO:0008006" key="18">
    <source>
        <dbReference type="Google" id="ProtNLM"/>
    </source>
</evidence>
<accession>T1JGZ2</accession>
<keyword evidence="12" id="KW-0732">Signal</keyword>
<comment type="cofactor">
    <cofactor evidence="1">
        <name>heme b</name>
        <dbReference type="ChEBI" id="CHEBI:60344"/>
    </cofactor>
</comment>
<dbReference type="PROSITE" id="PS50836">
    <property type="entry name" value="DOMON"/>
    <property type="match status" value="1"/>
</dbReference>
<dbReference type="Gene3D" id="1.20.120.1770">
    <property type="match status" value="2"/>
</dbReference>
<evidence type="ECO:0000256" key="1">
    <source>
        <dbReference type="ARBA" id="ARBA00001970"/>
    </source>
</evidence>
<evidence type="ECO:0000256" key="10">
    <source>
        <dbReference type="ARBA" id="ARBA00023180"/>
    </source>
</evidence>
<feature type="transmembrane region" description="Helical" evidence="11">
    <location>
        <begin position="987"/>
        <end position="1012"/>
    </location>
</feature>
<keyword evidence="9 11" id="KW-0472">Membrane</keyword>
<sequence length="1226" mass="135110">MMLIRNTITLVLVGLIPSVLGYGSGAPVRICPDMTPRHHTDPQTSSSPYTISVQGHEINPGQSLKISLRGNEEGRVFKGFFVQVRTLDGNDTIGSFDEGAVWQTLDCFDKSKSGITHVSKTEKTELTALWTSPVDFRGKASAWATFVENGKTFWVNVTSDVFEISGEAIKTEPTAQTPFISAYDGCFESKGCFGGPDGCIASRNCKHMVTYVASENGLGVDFEMVGQTRGWIAIGFSRDNLMGEDAVTACTVNGSNNRVDVFQSWNVPNNKDNVPLDDVIDQAVANEKPGLGLKQGLSNIRTEYQDVRMDKHLSNPFASAQAADLKDISEIGLASDLLIKLHGSLMIAAWVGTVGVAIFLARYFKNVWPAQKHCGQKIWFTWHRILNIFTLSLNVTAFVLIFVHIQGWSQVWRYNPHPILGVVVTLLVLVQPLMAAFRCHPGTPKRSIFNWFHFLVGNGAHILAVITLFFAKTLSKAKLPDFYMWILIAFVVFHVVVFFVMESFTCFHGNKIRDNQIALKDMSSGNAFTMAAADVSKTVGSRFRKILLLLYVFGNVGFVVALIATVFLSPVFDRRSVRVVSGRVLEMVKLERVAILILVCVDAVYGRPDGAPIDACMNMIPNHQGIEPLSISAPFVVVTDKTSVAPGETLIVSLATIPDKFRYFKGFLVVAVTPDNFLNKIGTFATNHEKYVACGTSAYSAVTHSSSQPKSHVEINWTAPKGFEGSVVFIATFVENFGNFWIGQRSSLIRVSSGGVRPTKHEPVPVPVTQVSNHISTKSHVDLLSSNQHDVMTNAVYNVVDDHHRSSDDIYEGCRVSKGCYGEPVGCTSSRNCVALVTFRRKDENIAFDLMGPAGGWIAVGFSKDRSMGDDSVVECVENQRTGVVDVFTSFNRGRSNSRLQLAKAALLDTEGASLDGKIACSFTRLGNVAVEGTSYDLVNQPHYLFLARGPVSGGELRQHSTIPYRSDRPVDLASISMVSGEKDTLIFVHACLMILAWVGTASVAVFMARFYKYTWVARLECGEQVWFTWHRALNIATISLTTLGIVIIFVFVGGWSSTWRENPHPVVGLLTFLFMWIQPVSAILRPHPGTPKRPIFNWFHFIVGNGTKFLALIALFLADKLQKVSLLNSFSGVLITYVVFEFGCYLIVEVYSCIKAHSAREQIPLKEVQLPPTLNPENAAQKNVDAPGSKFRKLFFCIHTIGVAALTLTLIIIVASSSERYLQKK</sequence>
<feature type="transmembrane region" description="Helical" evidence="11">
    <location>
        <begin position="1131"/>
        <end position="1149"/>
    </location>
</feature>
<feature type="transmembrane region" description="Helical" evidence="11">
    <location>
        <begin position="482"/>
        <end position="501"/>
    </location>
</feature>
<dbReference type="Pfam" id="PF02014">
    <property type="entry name" value="Reeler"/>
    <property type="match status" value="2"/>
</dbReference>
<dbReference type="Gene3D" id="2.60.40.4060">
    <property type="entry name" value="Reeler domain"/>
    <property type="match status" value="2"/>
</dbReference>
<evidence type="ECO:0000256" key="7">
    <source>
        <dbReference type="ARBA" id="ARBA00022989"/>
    </source>
</evidence>
<dbReference type="CDD" id="cd09628">
    <property type="entry name" value="DOMON_SDR_2_like"/>
    <property type="match status" value="1"/>
</dbReference>
<reference evidence="16" key="2">
    <citation type="submission" date="2015-02" db="UniProtKB">
        <authorList>
            <consortium name="EnsemblMetazoa"/>
        </authorList>
    </citation>
    <scope>IDENTIFICATION</scope>
</reference>
<dbReference type="InterPro" id="IPR051237">
    <property type="entry name" value="Ferric-chelate_Red/DefProt"/>
</dbReference>
<evidence type="ECO:0000313" key="17">
    <source>
        <dbReference type="Proteomes" id="UP000014500"/>
    </source>
</evidence>
<dbReference type="CDD" id="cd08544">
    <property type="entry name" value="Reeler"/>
    <property type="match status" value="2"/>
</dbReference>
<feature type="transmembrane region" description="Helical" evidence="11">
    <location>
        <begin position="385"/>
        <end position="405"/>
    </location>
</feature>
<feature type="domain" description="DOMON" evidence="13">
    <location>
        <begin position="833"/>
        <end position="950"/>
    </location>
</feature>
<keyword evidence="7 11" id="KW-1133">Transmembrane helix</keyword>
<comment type="similarity">
    <text evidence="3">Belongs to the FRRS1 family.</text>
</comment>